<dbReference type="Proteomes" id="UP000324222">
    <property type="component" value="Unassembled WGS sequence"/>
</dbReference>
<comment type="caution">
    <text evidence="1">The sequence shown here is derived from an EMBL/GenBank/DDBJ whole genome shotgun (WGS) entry which is preliminary data.</text>
</comment>
<reference evidence="1 2" key="1">
    <citation type="submission" date="2019-05" db="EMBL/GenBank/DDBJ databases">
        <title>Another draft genome of Portunus trituberculatus and its Hox gene families provides insights of decapod evolution.</title>
        <authorList>
            <person name="Jeong J.-H."/>
            <person name="Song I."/>
            <person name="Kim S."/>
            <person name="Choi T."/>
            <person name="Kim D."/>
            <person name="Ryu S."/>
            <person name="Kim W."/>
        </authorList>
    </citation>
    <scope>NUCLEOTIDE SEQUENCE [LARGE SCALE GENOMIC DNA]</scope>
    <source>
        <tissue evidence="1">Muscle</tissue>
    </source>
</reference>
<organism evidence="1 2">
    <name type="scientific">Portunus trituberculatus</name>
    <name type="common">Swimming crab</name>
    <name type="synonym">Neptunus trituberculatus</name>
    <dbReference type="NCBI Taxonomy" id="210409"/>
    <lineage>
        <taxon>Eukaryota</taxon>
        <taxon>Metazoa</taxon>
        <taxon>Ecdysozoa</taxon>
        <taxon>Arthropoda</taxon>
        <taxon>Crustacea</taxon>
        <taxon>Multicrustacea</taxon>
        <taxon>Malacostraca</taxon>
        <taxon>Eumalacostraca</taxon>
        <taxon>Eucarida</taxon>
        <taxon>Decapoda</taxon>
        <taxon>Pleocyemata</taxon>
        <taxon>Brachyura</taxon>
        <taxon>Eubrachyura</taxon>
        <taxon>Portunoidea</taxon>
        <taxon>Portunidae</taxon>
        <taxon>Portuninae</taxon>
        <taxon>Portunus</taxon>
    </lineage>
</organism>
<gene>
    <name evidence="1" type="ORF">E2C01_012779</name>
</gene>
<keyword evidence="2" id="KW-1185">Reference proteome</keyword>
<dbReference type="AlphaFoldDB" id="A0A5B7DEX4"/>
<sequence length="138" mass="15296">MIPRLTNFHYNEAVPIFTVRFHETILKSTCLHPVRVHPRPLGVRRVTLPAHCASIEVHLPTQVLGQTLSPRKGPPQTLGCEESNADTSLRLTRVSMSMTHHAPLPNTVSESFSPLKGPLVHGAQRALVHGDMFSWVSL</sequence>
<dbReference type="EMBL" id="VSRR010000810">
    <property type="protein sequence ID" value="MPC19848.1"/>
    <property type="molecule type" value="Genomic_DNA"/>
</dbReference>
<evidence type="ECO:0000313" key="1">
    <source>
        <dbReference type="EMBL" id="MPC19848.1"/>
    </source>
</evidence>
<evidence type="ECO:0000313" key="2">
    <source>
        <dbReference type="Proteomes" id="UP000324222"/>
    </source>
</evidence>
<protein>
    <submittedName>
        <fullName evidence="1">Uncharacterized protein</fullName>
    </submittedName>
</protein>
<proteinExistence type="predicted"/>
<name>A0A5B7DEX4_PORTR</name>
<accession>A0A5B7DEX4</accession>